<feature type="domain" description="YutG/PgpA" evidence="3">
    <location>
        <begin position="25"/>
        <end position="161"/>
    </location>
</feature>
<keyword evidence="1" id="KW-0378">Hydrolase</keyword>
<comment type="subcellular location">
    <subcellularLocation>
        <location evidence="1">Cell inner membrane</location>
        <topology evidence="1">Multi-pass membrane protein</topology>
    </subcellularLocation>
</comment>
<keyword evidence="1" id="KW-0443">Lipid metabolism</keyword>
<dbReference type="EMBL" id="AP021888">
    <property type="protein sequence ID" value="BBP43830.1"/>
    <property type="molecule type" value="Genomic_DNA"/>
</dbReference>
<dbReference type="GO" id="GO:0009395">
    <property type="term" value="P:phospholipid catabolic process"/>
    <property type="evidence" value="ECO:0007669"/>
    <property type="project" value="UniProtKB-KW"/>
</dbReference>
<comment type="pathway">
    <text evidence="1">Phospholipid metabolism; phosphatidylglycerol biosynthesis; phosphatidylglycerol from CDP-diacylglycerol: step 2/2.</text>
</comment>
<dbReference type="PANTHER" id="PTHR36305:SF1">
    <property type="entry name" value="PHOSPHATIDYLGLYCEROPHOSPHATASE A"/>
    <property type="match status" value="1"/>
</dbReference>
<comment type="cofactor">
    <cofactor evidence="1">
        <name>Mg(2+)</name>
        <dbReference type="ChEBI" id="CHEBI:18420"/>
    </cofactor>
</comment>
<dbReference type="GO" id="GO:0008962">
    <property type="term" value="F:phosphatidylglycerophosphatase activity"/>
    <property type="evidence" value="ECO:0007669"/>
    <property type="project" value="UniProtKB-EC"/>
</dbReference>
<keyword evidence="1" id="KW-0460">Magnesium</keyword>
<keyword evidence="1" id="KW-0997">Cell inner membrane</keyword>
<comment type="catalytic activity">
    <reaction evidence="1">
        <text>a 1,2-diacyl-sn-glycero-3-phospho-(1'-sn-glycero-3'-phosphate) + H2O = a 1,2-diacyl-sn-glycero-3-phospho-(1'-sn-glycerol) + phosphate</text>
        <dbReference type="Rhea" id="RHEA:33751"/>
        <dbReference type="ChEBI" id="CHEBI:15377"/>
        <dbReference type="ChEBI" id="CHEBI:43474"/>
        <dbReference type="ChEBI" id="CHEBI:60110"/>
        <dbReference type="ChEBI" id="CHEBI:64716"/>
        <dbReference type="EC" id="3.1.3.27"/>
    </reaction>
</comment>
<evidence type="ECO:0000313" key="5">
    <source>
        <dbReference type="Proteomes" id="UP000501466"/>
    </source>
</evidence>
<feature type="transmembrane region" description="Helical" evidence="2">
    <location>
        <begin position="57"/>
        <end position="74"/>
    </location>
</feature>
<dbReference type="EC" id="3.1.3.27" evidence="1"/>
<evidence type="ECO:0000256" key="1">
    <source>
        <dbReference type="PIRNR" id="PIRNR006162"/>
    </source>
</evidence>
<dbReference type="GO" id="GO:0046872">
    <property type="term" value="F:metal ion binding"/>
    <property type="evidence" value="ECO:0007669"/>
    <property type="project" value="UniProtKB-KW"/>
</dbReference>
<dbReference type="InterPro" id="IPR007686">
    <property type="entry name" value="YutG/PgpA"/>
</dbReference>
<keyword evidence="1" id="KW-1003">Cell membrane</keyword>
<dbReference type="CDD" id="cd06971">
    <property type="entry name" value="PgpA"/>
    <property type="match status" value="1"/>
</dbReference>
<dbReference type="AlphaFoldDB" id="A0A6F8PPA9"/>
<keyword evidence="1" id="KW-0595">Phospholipid degradation</keyword>
<feature type="transmembrane region" description="Helical" evidence="2">
    <location>
        <begin position="148"/>
        <end position="168"/>
    </location>
</feature>
<dbReference type="PANTHER" id="PTHR36305">
    <property type="entry name" value="PHOSPHATIDYLGLYCEROPHOSPHATASE A"/>
    <property type="match status" value="1"/>
</dbReference>
<comment type="function">
    <text evidence="1">Lipid phosphatase which dephosphorylates phosphatidylglycerophosphate (PGP) to phosphatidylglycerol (PG).</text>
</comment>
<dbReference type="Proteomes" id="UP000501466">
    <property type="component" value="Chromosome"/>
</dbReference>
<dbReference type="PIRSF" id="PIRSF006162">
    <property type="entry name" value="PgpA"/>
    <property type="match status" value="1"/>
</dbReference>
<dbReference type="SUPFAM" id="SSF101307">
    <property type="entry name" value="YutG-like"/>
    <property type="match status" value="1"/>
</dbReference>
<dbReference type="UniPathway" id="UPA00084">
    <property type="reaction ID" value="UER00504"/>
</dbReference>
<keyword evidence="1" id="KW-1208">Phospholipid metabolism</keyword>
<feature type="transmembrane region" description="Helical" evidence="2">
    <location>
        <begin position="20"/>
        <end position="51"/>
    </location>
</feature>
<sequence>MSHKMQVRFPSFKELLQQPVLMLGFGLGSGLIKPGPGTWGTLLGLLLMIPLILWNEWAAWGLVVLSVLFGNFICGRSADMMQVHDHGGIVWDEFAGIWLVMVFLPEQSLWYWVAAFIAFRVFDIFKPWPINWADQKVSGGAGIMLDDIIAACYAIIIIWAVQYGFFMVDGVYLPENIQ</sequence>
<accession>A0A6F8PPA9</accession>
<evidence type="ECO:0000313" key="4">
    <source>
        <dbReference type="EMBL" id="BBP43830.1"/>
    </source>
</evidence>
<keyword evidence="5" id="KW-1185">Reference proteome</keyword>
<name>A0A6F8PPA9_9GAMM</name>
<keyword evidence="1" id="KW-0479">Metal-binding</keyword>
<dbReference type="Pfam" id="PF04608">
    <property type="entry name" value="PgpA"/>
    <property type="match status" value="1"/>
</dbReference>
<keyword evidence="2" id="KW-1133">Transmembrane helix</keyword>
<reference evidence="5" key="1">
    <citation type="submission" date="2019-11" db="EMBL/GenBank/DDBJ databases">
        <title>Isolation and characterization of two novel species in the genus Thiomicrorhabdus.</title>
        <authorList>
            <person name="Mochizuki J."/>
            <person name="Kojima H."/>
            <person name="Fukui M."/>
        </authorList>
    </citation>
    <scope>NUCLEOTIDE SEQUENCE [LARGE SCALE GENOMIC DNA]</scope>
    <source>
        <strain evidence="5">AkT22</strain>
    </source>
</reference>
<keyword evidence="1 2" id="KW-0812">Transmembrane</keyword>
<evidence type="ECO:0000256" key="2">
    <source>
        <dbReference type="SAM" id="Phobius"/>
    </source>
</evidence>
<dbReference type="GO" id="GO:0005886">
    <property type="term" value="C:plasma membrane"/>
    <property type="evidence" value="ECO:0007669"/>
    <property type="project" value="UniProtKB-SubCell"/>
</dbReference>
<dbReference type="InterPro" id="IPR036681">
    <property type="entry name" value="PgpA-like_sf"/>
</dbReference>
<dbReference type="KEGG" id="tzo:THMIRHAT_15760"/>
<dbReference type="RefSeq" id="WP_173291600.1">
    <property type="nucleotide sequence ID" value="NZ_AP021888.1"/>
</dbReference>
<organism evidence="4 5">
    <name type="scientific">Thiosulfativibrio zosterae</name>
    <dbReference type="NCBI Taxonomy" id="2675053"/>
    <lineage>
        <taxon>Bacteria</taxon>
        <taxon>Pseudomonadati</taxon>
        <taxon>Pseudomonadota</taxon>
        <taxon>Gammaproteobacteria</taxon>
        <taxon>Thiotrichales</taxon>
        <taxon>Piscirickettsiaceae</taxon>
        <taxon>Thiosulfativibrio</taxon>
    </lineage>
</organism>
<protein>
    <recommendedName>
        <fullName evidence="1">Phosphatidylglycerophosphatase A</fullName>
        <ecNumber evidence="1">3.1.3.27</ecNumber>
    </recommendedName>
    <alternativeName>
        <fullName evidence="1">Phosphatidylglycerolphosphate phosphatase A</fullName>
    </alternativeName>
</protein>
<gene>
    <name evidence="4" type="primary">pgpA</name>
    <name evidence="4" type="ORF">THMIRHAT_15760</name>
</gene>
<evidence type="ECO:0000259" key="3">
    <source>
        <dbReference type="Pfam" id="PF04608"/>
    </source>
</evidence>
<dbReference type="InterPro" id="IPR026037">
    <property type="entry name" value="PgpA"/>
</dbReference>
<keyword evidence="1 2" id="KW-0472">Membrane</keyword>
<keyword evidence="1" id="KW-0442">Lipid degradation</keyword>
<dbReference type="GO" id="GO:0006655">
    <property type="term" value="P:phosphatidylglycerol biosynthetic process"/>
    <property type="evidence" value="ECO:0007669"/>
    <property type="project" value="UniProtKB-UniPathway"/>
</dbReference>
<proteinExistence type="predicted"/>